<evidence type="ECO:0000256" key="2">
    <source>
        <dbReference type="ARBA" id="ARBA00022857"/>
    </source>
</evidence>
<proteinExistence type="predicted"/>
<comment type="pathway">
    <text evidence="1">Cofactor biosynthesis; riboflavin biosynthesis.</text>
</comment>
<dbReference type="OrthoDB" id="9800865at2"/>
<name>A0A0M6Y6B2_9HYPH</name>
<sequence length="237" mass="26007">MQRPFIICHMITSLDGRLLPGRWPASEEEVMTAYESAAERLNNDGWIVGRRTMEDFIASAEPCISTGPVPRPDLIAGSSGNKVAICFDRSGRLRPETGDLDGDHLVIVLSERVADDHVQDLYARGISVFFAGAEGTDLSGALTRISEAFDCRRLLLEGGGTLNGAFLAADMIDETSTLVFPVIDGQSGIPSIYEHTQPCDARRLELISSSTFDDGTIWIRHKVIRDTSHRDRNDSDI</sequence>
<dbReference type="InterPro" id="IPR050765">
    <property type="entry name" value="Riboflavin_Biosynth_HTPR"/>
</dbReference>
<keyword evidence="2" id="KW-0521">NADP</keyword>
<reference evidence="6" key="1">
    <citation type="submission" date="2015-07" db="EMBL/GenBank/DDBJ databases">
        <authorList>
            <person name="Rodrigo-Torres Lidia"/>
            <person name="Arahal R.David."/>
        </authorList>
    </citation>
    <scope>NUCLEOTIDE SEQUENCE [LARGE SCALE GENOMIC DNA]</scope>
    <source>
        <strain evidence="6">CECT 4801</strain>
    </source>
</reference>
<dbReference type="Gene3D" id="3.40.430.10">
    <property type="entry name" value="Dihydrofolate Reductase, subunit A"/>
    <property type="match status" value="1"/>
</dbReference>
<dbReference type="PANTHER" id="PTHR38011:SF7">
    <property type="entry name" value="2,5-DIAMINO-6-RIBOSYLAMINO-4(3H)-PYRIMIDINONE 5'-PHOSPHATE REDUCTASE"/>
    <property type="match status" value="1"/>
</dbReference>
<dbReference type="EMBL" id="CXST01000002">
    <property type="protein sequence ID" value="CTQ44330.1"/>
    <property type="molecule type" value="Genomic_DNA"/>
</dbReference>
<accession>A0A0M6Y6B2</accession>
<dbReference type="PANTHER" id="PTHR38011">
    <property type="entry name" value="DIHYDROFOLATE REDUCTASE FAMILY PROTEIN (AFU_ORTHOLOGUE AFUA_8G06820)"/>
    <property type="match status" value="1"/>
</dbReference>
<dbReference type="STRING" id="187304.B0E33_09415"/>
<dbReference type="AlphaFoldDB" id="A0A0M6Y6B2"/>
<dbReference type="InterPro" id="IPR024072">
    <property type="entry name" value="DHFR-like_dom_sf"/>
</dbReference>
<dbReference type="GO" id="GO:0008703">
    <property type="term" value="F:5-amino-6-(5-phosphoribosylamino)uracil reductase activity"/>
    <property type="evidence" value="ECO:0007669"/>
    <property type="project" value="InterPro"/>
</dbReference>
<dbReference type="EC" id="1.1.1.302" evidence="5"/>
<dbReference type="Proteomes" id="UP000048926">
    <property type="component" value="Unassembled WGS sequence"/>
</dbReference>
<organism evidence="5 6">
    <name type="scientific">Roseibium aggregatum</name>
    <dbReference type="NCBI Taxonomy" id="187304"/>
    <lineage>
        <taxon>Bacteria</taxon>
        <taxon>Pseudomonadati</taxon>
        <taxon>Pseudomonadota</taxon>
        <taxon>Alphaproteobacteria</taxon>
        <taxon>Hyphomicrobiales</taxon>
        <taxon>Stappiaceae</taxon>
        <taxon>Roseibium</taxon>
    </lineage>
</organism>
<dbReference type="InterPro" id="IPR002734">
    <property type="entry name" value="RibDG_C"/>
</dbReference>
<feature type="domain" description="Bacterial bifunctional deaminase-reductase C-terminal" evidence="4">
    <location>
        <begin position="4"/>
        <end position="217"/>
    </location>
</feature>
<dbReference type="GO" id="GO:0009231">
    <property type="term" value="P:riboflavin biosynthetic process"/>
    <property type="evidence" value="ECO:0007669"/>
    <property type="project" value="InterPro"/>
</dbReference>
<dbReference type="SUPFAM" id="SSF53597">
    <property type="entry name" value="Dihydrofolate reductase-like"/>
    <property type="match status" value="1"/>
</dbReference>
<keyword evidence="3 5" id="KW-0560">Oxidoreductase</keyword>
<evidence type="ECO:0000313" key="5">
    <source>
        <dbReference type="EMBL" id="CTQ44330.1"/>
    </source>
</evidence>
<evidence type="ECO:0000256" key="3">
    <source>
        <dbReference type="ARBA" id="ARBA00023002"/>
    </source>
</evidence>
<evidence type="ECO:0000256" key="1">
    <source>
        <dbReference type="ARBA" id="ARBA00005104"/>
    </source>
</evidence>
<dbReference type="RefSeq" id="WP_055659268.1">
    <property type="nucleotide sequence ID" value="NZ_CXST01000002.1"/>
</dbReference>
<evidence type="ECO:0000313" key="6">
    <source>
        <dbReference type="Proteomes" id="UP000048926"/>
    </source>
</evidence>
<keyword evidence="6" id="KW-1185">Reference proteome</keyword>
<evidence type="ECO:0000259" key="4">
    <source>
        <dbReference type="Pfam" id="PF01872"/>
    </source>
</evidence>
<dbReference type="Pfam" id="PF01872">
    <property type="entry name" value="RibD_C"/>
    <property type="match status" value="1"/>
</dbReference>
<gene>
    <name evidence="5" type="primary">ribD2</name>
    <name evidence="5" type="ORF">LAL4801_02773</name>
</gene>
<protein>
    <submittedName>
        <fullName evidence="5">2,5-diamino-6-ribosylamino-4(3H)-pyrimidinone 5'-phosphate reductase</fullName>
        <ecNumber evidence="5">1.1.1.302</ecNumber>
    </submittedName>
</protein>